<name>A0ABV2NUK6_9HYPH</name>
<proteinExistence type="predicted"/>
<evidence type="ECO:0000313" key="2">
    <source>
        <dbReference type="Proteomes" id="UP001549119"/>
    </source>
</evidence>
<evidence type="ECO:0000313" key="1">
    <source>
        <dbReference type="EMBL" id="MET3870093.1"/>
    </source>
</evidence>
<sequence>MTSPNDYVSYYTYDLTGKIHATGSTLRSQYDEMVASGMLVGIGVPKHIPVSGYFPNNEVSQMVDLSGPEPVLVDRPTYDGQFEPETLKRGETATLRDVPPGFATYRTADYSDFDYGSTFAGGDYVLTARVVGRYAVIVSDTFPILPFVRFVDVTE</sequence>
<dbReference type="RefSeq" id="WP_209651205.1">
    <property type="nucleotide sequence ID" value="NZ_JBEPNV010000005.1"/>
</dbReference>
<keyword evidence="2" id="KW-1185">Reference proteome</keyword>
<dbReference type="Proteomes" id="UP001549119">
    <property type="component" value="Unassembled WGS sequence"/>
</dbReference>
<gene>
    <name evidence="1" type="ORF">ABIC20_007478</name>
</gene>
<comment type="caution">
    <text evidence="1">The sequence shown here is derived from an EMBL/GenBank/DDBJ whole genome shotgun (WGS) entry which is preliminary data.</text>
</comment>
<reference evidence="1 2" key="1">
    <citation type="submission" date="2024-06" db="EMBL/GenBank/DDBJ databases">
        <title>Genomics of switchgrass bacterial isolates.</title>
        <authorList>
            <person name="Shade A."/>
        </authorList>
    </citation>
    <scope>NUCLEOTIDE SEQUENCE [LARGE SCALE GENOMIC DNA]</scope>
    <source>
        <strain evidence="1 2">PvP084</strain>
    </source>
</reference>
<protein>
    <submittedName>
        <fullName evidence="1">Uncharacterized protein</fullName>
    </submittedName>
</protein>
<dbReference type="EMBL" id="JBEPNW010000008">
    <property type="protein sequence ID" value="MET3870093.1"/>
    <property type="molecule type" value="Genomic_DNA"/>
</dbReference>
<organism evidence="1 2">
    <name type="scientific">Methylobacterium radiotolerans</name>
    <dbReference type="NCBI Taxonomy" id="31998"/>
    <lineage>
        <taxon>Bacteria</taxon>
        <taxon>Pseudomonadati</taxon>
        <taxon>Pseudomonadota</taxon>
        <taxon>Alphaproteobacteria</taxon>
        <taxon>Hyphomicrobiales</taxon>
        <taxon>Methylobacteriaceae</taxon>
        <taxon>Methylobacterium</taxon>
    </lineage>
</organism>
<accession>A0ABV2NUK6</accession>